<feature type="compositionally biased region" description="Acidic residues" evidence="2">
    <location>
        <begin position="533"/>
        <end position="543"/>
    </location>
</feature>
<dbReference type="Proteomes" id="UP000217199">
    <property type="component" value="Unassembled WGS sequence"/>
</dbReference>
<dbReference type="Gene3D" id="2.130.10.30">
    <property type="entry name" value="Regulator of chromosome condensation 1/beta-lactamase-inhibitor protein II"/>
    <property type="match status" value="2"/>
</dbReference>
<accession>A0A286UL49</accession>
<dbReference type="GO" id="GO:0005085">
    <property type="term" value="F:guanyl-nucleotide exchange factor activity"/>
    <property type="evidence" value="ECO:0007669"/>
    <property type="project" value="TreeGrafter"/>
</dbReference>
<keyword evidence="4" id="KW-1185">Reference proteome</keyword>
<feature type="repeat" description="RCC1" evidence="1">
    <location>
        <begin position="392"/>
        <end position="445"/>
    </location>
</feature>
<feature type="region of interest" description="Disordered" evidence="2">
    <location>
        <begin position="532"/>
        <end position="572"/>
    </location>
</feature>
<dbReference type="InterPro" id="IPR036047">
    <property type="entry name" value="F-box-like_dom_sf"/>
</dbReference>
<dbReference type="STRING" id="2282107.A0A286UL49"/>
<feature type="region of interest" description="Disordered" evidence="2">
    <location>
        <begin position="469"/>
        <end position="504"/>
    </location>
</feature>
<reference evidence="3 4" key="1">
    <citation type="journal article" date="2017" name="Mol. Ecol.">
        <title>Comparative and population genomic landscape of Phellinus noxius: A hypervariable fungus causing root rot in trees.</title>
        <authorList>
            <person name="Chung C.L."/>
            <person name="Lee T.J."/>
            <person name="Akiba M."/>
            <person name="Lee H.H."/>
            <person name="Kuo T.H."/>
            <person name="Liu D."/>
            <person name="Ke H.M."/>
            <person name="Yokoi T."/>
            <person name="Roa M.B."/>
            <person name="Lu M.J."/>
            <person name="Chang Y.Y."/>
            <person name="Ann P.J."/>
            <person name="Tsai J.N."/>
            <person name="Chen C.Y."/>
            <person name="Tzean S.S."/>
            <person name="Ota Y."/>
            <person name="Hattori T."/>
            <person name="Sahashi N."/>
            <person name="Liou R.F."/>
            <person name="Kikuchi T."/>
            <person name="Tsai I.J."/>
        </authorList>
    </citation>
    <scope>NUCLEOTIDE SEQUENCE [LARGE SCALE GENOMIC DNA]</scope>
    <source>
        <strain evidence="3 4">FFPRI411160</strain>
    </source>
</reference>
<dbReference type="PRINTS" id="PR00633">
    <property type="entry name" value="RCCNDNSATION"/>
</dbReference>
<dbReference type="InterPro" id="IPR009091">
    <property type="entry name" value="RCC1/BLIP-II"/>
</dbReference>
<feature type="region of interest" description="Disordered" evidence="2">
    <location>
        <begin position="589"/>
        <end position="611"/>
    </location>
</feature>
<proteinExistence type="predicted"/>
<dbReference type="GO" id="GO:0005737">
    <property type="term" value="C:cytoplasm"/>
    <property type="evidence" value="ECO:0007669"/>
    <property type="project" value="TreeGrafter"/>
</dbReference>
<comment type="caution">
    <text evidence="3">The sequence shown here is derived from an EMBL/GenBank/DDBJ whole genome shotgun (WGS) entry which is preliminary data.</text>
</comment>
<evidence type="ECO:0000313" key="3">
    <source>
        <dbReference type="EMBL" id="PAV20175.1"/>
    </source>
</evidence>
<dbReference type="OrthoDB" id="61110at2759"/>
<dbReference type="Pfam" id="PF13540">
    <property type="entry name" value="RCC1_2"/>
    <property type="match status" value="1"/>
</dbReference>
<protein>
    <submittedName>
        <fullName evidence="3">RCC1 BLIP-II</fullName>
    </submittedName>
</protein>
<dbReference type="InterPro" id="IPR051553">
    <property type="entry name" value="Ran_GTPase-activating"/>
</dbReference>
<dbReference type="AlphaFoldDB" id="A0A286UL49"/>
<dbReference type="SUPFAM" id="SSF81383">
    <property type="entry name" value="F-box domain"/>
    <property type="match status" value="1"/>
</dbReference>
<feature type="compositionally biased region" description="Basic and acidic residues" evidence="2">
    <location>
        <begin position="495"/>
        <end position="504"/>
    </location>
</feature>
<name>A0A286UL49_9AGAM</name>
<evidence type="ECO:0000256" key="2">
    <source>
        <dbReference type="SAM" id="MobiDB-lite"/>
    </source>
</evidence>
<evidence type="ECO:0000313" key="4">
    <source>
        <dbReference type="Proteomes" id="UP000217199"/>
    </source>
</evidence>
<dbReference type="SUPFAM" id="SSF50985">
    <property type="entry name" value="RCC1/BLIP-II"/>
    <property type="match status" value="1"/>
</dbReference>
<sequence length="611" mass="67231">MSSLCDLPIELVQDHLVPFLSPQSLLALGATNHLFQSICYNETLWKLKCKSDFNFSGSATARTRGWRVIYKGLSNPKVFVWGSAGNGRLGIPLPERTSGIPYPKQITFPKNSAIVDLVSGGWSYNALDSWGQMYVWGTLDGEGGALRSDGFSISQKIAESPLKLKLPEPIVSLSCGRKHSSALDKKGQLWTFLSWGRPFRLVSPALNNSCDDSIPVQIECGWSYSTALTKSGTVFVWWPFEGEISRSYDITMEHMDRLSDKRARATEGVIPCETWDLHHNPRQLPPIPSLPMFKNQISTSERNEDVTKLVKIAAMDNILIGLTNKGHVLKFSELRSPTSLQAEGRWEYLPCFSEAEKIHDHPIFYKGGSNESSVGLVPPTDIKITHITAHFRHFYAYTNEDSSIVLGGTISTGEQDTPDIIPELQYKKVISISLGDYHSAALTADGRLFTWGGFQQGALGLGDPADLPVGAPGGYESQQELDSARNGRRRPVPRAVEKPAEVRFDHGSKKRRDKFCFAATAAGWHTGALVIDLDSDDEEEEEKEKDKAEPTSRMPGYLGPQAETPISHFGPGQLPGIVPMLGRGHAPFRIGFAGRGRLGPRGRSGHNGESS</sequence>
<gene>
    <name evidence="3" type="ORF">PNOK_0510900</name>
</gene>
<dbReference type="PROSITE" id="PS50012">
    <property type="entry name" value="RCC1_3"/>
    <property type="match status" value="3"/>
</dbReference>
<feature type="repeat" description="RCC1" evidence="1">
    <location>
        <begin position="76"/>
        <end position="130"/>
    </location>
</feature>
<evidence type="ECO:0000256" key="1">
    <source>
        <dbReference type="PROSITE-ProRule" id="PRU00235"/>
    </source>
</evidence>
<dbReference type="InParanoid" id="A0A286UL49"/>
<dbReference type="PANTHER" id="PTHR45982:SF3">
    <property type="entry name" value="F-BOX PROTEIN POF9"/>
    <property type="match status" value="1"/>
</dbReference>
<feature type="repeat" description="RCC1" evidence="1">
    <location>
        <begin position="131"/>
        <end position="186"/>
    </location>
</feature>
<dbReference type="Pfam" id="PF00415">
    <property type="entry name" value="RCC1"/>
    <property type="match status" value="1"/>
</dbReference>
<dbReference type="EMBL" id="NBII01000004">
    <property type="protein sequence ID" value="PAV20175.1"/>
    <property type="molecule type" value="Genomic_DNA"/>
</dbReference>
<dbReference type="InterPro" id="IPR000408">
    <property type="entry name" value="Reg_chr_condens"/>
</dbReference>
<organism evidence="3 4">
    <name type="scientific">Pyrrhoderma noxium</name>
    <dbReference type="NCBI Taxonomy" id="2282107"/>
    <lineage>
        <taxon>Eukaryota</taxon>
        <taxon>Fungi</taxon>
        <taxon>Dikarya</taxon>
        <taxon>Basidiomycota</taxon>
        <taxon>Agaricomycotina</taxon>
        <taxon>Agaricomycetes</taxon>
        <taxon>Hymenochaetales</taxon>
        <taxon>Hymenochaetaceae</taxon>
        <taxon>Pyrrhoderma</taxon>
    </lineage>
</organism>
<dbReference type="PANTHER" id="PTHR45982">
    <property type="entry name" value="REGULATOR OF CHROMOSOME CONDENSATION"/>
    <property type="match status" value="1"/>
</dbReference>